<evidence type="ECO:0000313" key="2">
    <source>
        <dbReference type="EMBL" id="GFR33935.1"/>
    </source>
</evidence>
<evidence type="ECO:0000256" key="1">
    <source>
        <dbReference type="SAM" id="MobiDB-lite"/>
    </source>
</evidence>
<dbReference type="AlphaFoldDB" id="A0A8X6I475"/>
<keyword evidence="3" id="KW-1185">Reference proteome</keyword>
<proteinExistence type="predicted"/>
<reference evidence="2" key="1">
    <citation type="submission" date="2020-07" db="EMBL/GenBank/DDBJ databases">
        <title>Multicomponent nature underlies the extraordinary mechanical properties of spider dragline silk.</title>
        <authorList>
            <person name="Kono N."/>
            <person name="Nakamura H."/>
            <person name="Mori M."/>
            <person name="Yoshida Y."/>
            <person name="Ohtoshi R."/>
            <person name="Malay A.D."/>
            <person name="Moran D.A.P."/>
            <person name="Tomita M."/>
            <person name="Numata K."/>
            <person name="Arakawa K."/>
        </authorList>
    </citation>
    <scope>NUCLEOTIDE SEQUENCE</scope>
</reference>
<gene>
    <name evidence="2" type="primary">NCL1_14663</name>
    <name evidence="2" type="ORF">TNCT_335092</name>
</gene>
<organism evidence="2 3">
    <name type="scientific">Trichonephila clavata</name>
    <name type="common">Joro spider</name>
    <name type="synonym">Nephila clavata</name>
    <dbReference type="NCBI Taxonomy" id="2740835"/>
    <lineage>
        <taxon>Eukaryota</taxon>
        <taxon>Metazoa</taxon>
        <taxon>Ecdysozoa</taxon>
        <taxon>Arthropoda</taxon>
        <taxon>Chelicerata</taxon>
        <taxon>Arachnida</taxon>
        <taxon>Araneae</taxon>
        <taxon>Araneomorphae</taxon>
        <taxon>Entelegynae</taxon>
        <taxon>Araneoidea</taxon>
        <taxon>Nephilidae</taxon>
        <taxon>Trichonephila</taxon>
    </lineage>
</organism>
<feature type="compositionally biased region" description="Low complexity" evidence="1">
    <location>
        <begin position="388"/>
        <end position="404"/>
    </location>
</feature>
<protein>
    <submittedName>
        <fullName evidence="2">Uncharacterized protein</fullName>
    </submittedName>
</protein>
<dbReference type="OrthoDB" id="6460964at2759"/>
<feature type="region of interest" description="Disordered" evidence="1">
    <location>
        <begin position="267"/>
        <end position="286"/>
    </location>
</feature>
<evidence type="ECO:0000313" key="3">
    <source>
        <dbReference type="Proteomes" id="UP000887116"/>
    </source>
</evidence>
<feature type="compositionally biased region" description="Low complexity" evidence="1">
    <location>
        <begin position="300"/>
        <end position="336"/>
    </location>
</feature>
<name>A0A8X6I475_TRICU</name>
<comment type="caution">
    <text evidence="2">The sequence shown here is derived from an EMBL/GenBank/DDBJ whole genome shotgun (WGS) entry which is preliminary data.</text>
</comment>
<feature type="compositionally biased region" description="Basic and acidic residues" evidence="1">
    <location>
        <begin position="267"/>
        <end position="277"/>
    </location>
</feature>
<dbReference type="Proteomes" id="UP000887116">
    <property type="component" value="Unassembled WGS sequence"/>
</dbReference>
<feature type="region of interest" description="Disordered" evidence="1">
    <location>
        <begin position="300"/>
        <end position="410"/>
    </location>
</feature>
<feature type="compositionally biased region" description="Polar residues" evidence="1">
    <location>
        <begin position="337"/>
        <end position="387"/>
    </location>
</feature>
<feature type="region of interest" description="Disordered" evidence="1">
    <location>
        <begin position="89"/>
        <end position="129"/>
    </location>
</feature>
<feature type="compositionally biased region" description="Basic and acidic residues" evidence="1">
    <location>
        <begin position="93"/>
        <end position="114"/>
    </location>
</feature>
<sequence>MWVPVCLLGVISGYILFVGFNLTSEKYPNGGCPKMLLRIFSYQVNEYFTPMDDEMVAELCKQPIAQPTEDTPIKDESTAEVAAARLRIPNRQSTEKSADDVEVARQPSEKERDLIQPTKDVQTTDEMKTKQIEKIQDTPRCCRHQVTAPCDKIVDSAEEFIAKVLHNPEESETSEIIDESSSDTDAPVKEIFRYSQAMFTPYVSPFFYLSNYTHKPAVIVQDLIIKPDFNDIISSSLTFPPYINPFLFLPLTAMDYLTTDETIESRQVVDDTTKDEQASENLQHSSDGKIIKIKGLFLSEGGSTSSEGGSTSSEGGSTSSEGGSTTPEDGSTTPEDGSTTPEDGSTTPEDGSTTPEDGSTTPEDGSTTPEDGSTTPEDGSTTPEDGSTTPRTAPLRLRTAPLRLRTLHYA</sequence>
<accession>A0A8X6I475</accession>
<dbReference type="EMBL" id="BMAO01029772">
    <property type="protein sequence ID" value="GFR33935.1"/>
    <property type="molecule type" value="Genomic_DNA"/>
</dbReference>